<proteinExistence type="predicted"/>
<accession>A0A5C3MZV7</accession>
<dbReference type="AlphaFoldDB" id="A0A5C3MZV7"/>
<dbReference type="Proteomes" id="UP000305948">
    <property type="component" value="Unassembled WGS sequence"/>
</dbReference>
<evidence type="ECO:0000313" key="1">
    <source>
        <dbReference type="EMBL" id="TFK50433.1"/>
    </source>
</evidence>
<dbReference type="OrthoDB" id="2688364at2759"/>
<protein>
    <submittedName>
        <fullName evidence="1">Uncharacterized protein</fullName>
    </submittedName>
</protein>
<reference evidence="1 2" key="1">
    <citation type="journal article" date="2019" name="Nat. Ecol. Evol.">
        <title>Megaphylogeny resolves global patterns of mushroom evolution.</title>
        <authorList>
            <person name="Varga T."/>
            <person name="Krizsan K."/>
            <person name="Foldi C."/>
            <person name="Dima B."/>
            <person name="Sanchez-Garcia M."/>
            <person name="Sanchez-Ramirez S."/>
            <person name="Szollosi G.J."/>
            <person name="Szarkandi J.G."/>
            <person name="Papp V."/>
            <person name="Albert L."/>
            <person name="Andreopoulos W."/>
            <person name="Angelini C."/>
            <person name="Antonin V."/>
            <person name="Barry K.W."/>
            <person name="Bougher N.L."/>
            <person name="Buchanan P."/>
            <person name="Buyck B."/>
            <person name="Bense V."/>
            <person name="Catcheside P."/>
            <person name="Chovatia M."/>
            <person name="Cooper J."/>
            <person name="Damon W."/>
            <person name="Desjardin D."/>
            <person name="Finy P."/>
            <person name="Geml J."/>
            <person name="Haridas S."/>
            <person name="Hughes K."/>
            <person name="Justo A."/>
            <person name="Karasinski D."/>
            <person name="Kautmanova I."/>
            <person name="Kiss B."/>
            <person name="Kocsube S."/>
            <person name="Kotiranta H."/>
            <person name="LaButti K.M."/>
            <person name="Lechner B.E."/>
            <person name="Liimatainen K."/>
            <person name="Lipzen A."/>
            <person name="Lukacs Z."/>
            <person name="Mihaltcheva S."/>
            <person name="Morgado L.N."/>
            <person name="Niskanen T."/>
            <person name="Noordeloos M.E."/>
            <person name="Ohm R.A."/>
            <person name="Ortiz-Santana B."/>
            <person name="Ovrebo C."/>
            <person name="Racz N."/>
            <person name="Riley R."/>
            <person name="Savchenko A."/>
            <person name="Shiryaev A."/>
            <person name="Soop K."/>
            <person name="Spirin V."/>
            <person name="Szebenyi C."/>
            <person name="Tomsovsky M."/>
            <person name="Tulloss R.E."/>
            <person name="Uehling J."/>
            <person name="Grigoriev I.V."/>
            <person name="Vagvolgyi C."/>
            <person name="Papp T."/>
            <person name="Martin F.M."/>
            <person name="Miettinen O."/>
            <person name="Hibbett D.S."/>
            <person name="Nagy L.G."/>
        </authorList>
    </citation>
    <scope>NUCLEOTIDE SEQUENCE [LARGE SCALE GENOMIC DNA]</scope>
    <source>
        <strain evidence="1 2">OMC1185</strain>
    </source>
</reference>
<organism evidence="1 2">
    <name type="scientific">Heliocybe sulcata</name>
    <dbReference type="NCBI Taxonomy" id="5364"/>
    <lineage>
        <taxon>Eukaryota</taxon>
        <taxon>Fungi</taxon>
        <taxon>Dikarya</taxon>
        <taxon>Basidiomycota</taxon>
        <taxon>Agaricomycotina</taxon>
        <taxon>Agaricomycetes</taxon>
        <taxon>Gloeophyllales</taxon>
        <taxon>Gloeophyllaceae</taxon>
        <taxon>Heliocybe</taxon>
    </lineage>
</organism>
<name>A0A5C3MZV7_9AGAM</name>
<dbReference type="EMBL" id="ML213513">
    <property type="protein sequence ID" value="TFK50433.1"/>
    <property type="molecule type" value="Genomic_DNA"/>
</dbReference>
<sequence length="178" mass="19413">MPEVPVEGRAIAEPVKIFLFAERVARPMAFTTCNSDYGNAPFAQALTIIARPKFRPYGLVHSVLRPLPSSSSDASDLSDFPFSLTRIPNRTERFCSALSCGSSGRGIWIDANAVLRCSPAPMMLPSSDIQYTVDFVPNPVWRLERRLDPETACMDFDEGMGVVVVGTEGGEISVIDLA</sequence>
<keyword evidence="2" id="KW-1185">Reference proteome</keyword>
<evidence type="ECO:0000313" key="2">
    <source>
        <dbReference type="Proteomes" id="UP000305948"/>
    </source>
</evidence>
<gene>
    <name evidence="1" type="ORF">OE88DRAFT_254305</name>
</gene>